<dbReference type="GO" id="GO:0044096">
    <property type="term" value="C:type IV pilus"/>
    <property type="evidence" value="ECO:0007669"/>
    <property type="project" value="TreeGrafter"/>
</dbReference>
<dbReference type="GeneID" id="61524915"/>
<dbReference type="OrthoDB" id="8607132at2"/>
<keyword evidence="3" id="KW-0281">Fimbrium</keyword>
<dbReference type="Pfam" id="PF00114">
    <property type="entry name" value="Pilin"/>
    <property type="match status" value="1"/>
</dbReference>
<dbReference type="InterPro" id="IPR001082">
    <property type="entry name" value="Pilin"/>
</dbReference>
<dbReference type="GO" id="GO:0007155">
    <property type="term" value="P:cell adhesion"/>
    <property type="evidence" value="ECO:0007669"/>
    <property type="project" value="InterPro"/>
</dbReference>
<comment type="similarity">
    <text evidence="1 3">Belongs to the N-Me-Phe pilin family.</text>
</comment>
<dbReference type="InterPro" id="IPR012902">
    <property type="entry name" value="N_methyl_site"/>
</dbReference>
<evidence type="ECO:0000256" key="3">
    <source>
        <dbReference type="RuleBase" id="RU000389"/>
    </source>
</evidence>
<keyword evidence="5" id="KW-1185">Reference proteome</keyword>
<dbReference type="STRING" id="190721.ACS15_0593"/>
<dbReference type="Gene3D" id="3.30.700.10">
    <property type="entry name" value="Glycoprotein, Type 4 Pilin"/>
    <property type="match status" value="1"/>
</dbReference>
<dbReference type="Proteomes" id="UP000078572">
    <property type="component" value="Chromosome 1"/>
</dbReference>
<keyword evidence="2" id="KW-0488">Methylation</keyword>
<gene>
    <name evidence="4" type="ORF">A9Y76_02690</name>
</gene>
<name>A0A191ZTM2_9RALS</name>
<dbReference type="AlphaFoldDB" id="A0A191ZTM2"/>
<evidence type="ECO:0000313" key="4">
    <source>
        <dbReference type="EMBL" id="ANJ71453.1"/>
    </source>
</evidence>
<reference evidence="5" key="1">
    <citation type="submission" date="2016-06" db="EMBL/GenBank/DDBJ databases">
        <authorList>
            <person name="Xu Y."/>
            <person name="Nagy A."/>
            <person name="Yan X."/>
            <person name="Kim S.W."/>
            <person name="Haley B."/>
            <person name="Liu N.T."/>
            <person name="Nou X."/>
        </authorList>
    </citation>
    <scope>NUCLEOTIDE SEQUENCE [LARGE SCALE GENOMIC DNA]</scope>
    <source>
        <strain evidence="5">ATCC 49129</strain>
    </source>
</reference>
<organism evidence="4 5">
    <name type="scientific">Ralstonia insidiosa</name>
    <dbReference type="NCBI Taxonomy" id="190721"/>
    <lineage>
        <taxon>Bacteria</taxon>
        <taxon>Pseudomonadati</taxon>
        <taxon>Pseudomonadota</taxon>
        <taxon>Betaproteobacteria</taxon>
        <taxon>Burkholderiales</taxon>
        <taxon>Burkholderiaceae</taxon>
        <taxon>Ralstonia</taxon>
    </lineage>
</organism>
<evidence type="ECO:0000256" key="1">
    <source>
        <dbReference type="ARBA" id="ARBA00005233"/>
    </source>
</evidence>
<dbReference type="GO" id="GO:0043107">
    <property type="term" value="P:type IV pilus-dependent motility"/>
    <property type="evidence" value="ECO:0007669"/>
    <property type="project" value="TreeGrafter"/>
</dbReference>
<evidence type="ECO:0000313" key="5">
    <source>
        <dbReference type="Proteomes" id="UP000078572"/>
    </source>
</evidence>
<dbReference type="PANTHER" id="PTHR30093:SF34">
    <property type="entry name" value="PREPILIN PEPTIDASE-DEPENDENT PROTEIN D"/>
    <property type="match status" value="1"/>
</dbReference>
<dbReference type="NCBIfam" id="TIGR02532">
    <property type="entry name" value="IV_pilin_GFxxxE"/>
    <property type="match status" value="1"/>
</dbReference>
<dbReference type="InterPro" id="IPR045584">
    <property type="entry name" value="Pilin-like"/>
</dbReference>
<proteinExistence type="inferred from homology"/>
<dbReference type="PROSITE" id="PS00409">
    <property type="entry name" value="PROKAR_NTER_METHYL"/>
    <property type="match status" value="1"/>
</dbReference>
<dbReference type="Pfam" id="PF07963">
    <property type="entry name" value="N_methyl"/>
    <property type="match status" value="1"/>
</dbReference>
<dbReference type="EMBL" id="CP016022">
    <property type="protein sequence ID" value="ANJ71453.1"/>
    <property type="molecule type" value="Genomic_DNA"/>
</dbReference>
<evidence type="ECO:0000256" key="2">
    <source>
        <dbReference type="ARBA" id="ARBA00022481"/>
    </source>
</evidence>
<accession>A0A191ZTM2</accession>
<dbReference type="PANTHER" id="PTHR30093">
    <property type="entry name" value="GENERAL SECRETION PATHWAY PROTEIN G"/>
    <property type="match status" value="1"/>
</dbReference>
<dbReference type="RefSeq" id="WP_064801786.1">
    <property type="nucleotide sequence ID" value="NZ_CP016022.1"/>
</dbReference>
<protein>
    <submittedName>
        <fullName evidence="4">Prepilin-type N-terminal cleavage/methylation domain-containing protein</fullName>
    </submittedName>
</protein>
<dbReference type="SUPFAM" id="SSF54523">
    <property type="entry name" value="Pili subunits"/>
    <property type="match status" value="1"/>
</dbReference>
<sequence>MGFKHSRGTRRRAHGFTLIELMIVVAIVGILAAIALPAYNNYLVKSKLTEATTTLDAARVAVNEAYSSSGGAFPSTNSPPIITQAVASNAQYVTAIKYNYPGTASSVGVVVTLGKTGIPQIDGHYLGMFGIGQSDGTVVWTCGTAQTANDYAVGAAVQTMYSYLPAACQN</sequence>